<accession>A0ABR3P419</accession>
<comment type="similarity">
    <text evidence="1">Belongs to the VPS13 family.</text>
</comment>
<evidence type="ECO:0000259" key="8">
    <source>
        <dbReference type="Pfam" id="PF25037"/>
    </source>
</evidence>
<feature type="region of interest" description="Disordered" evidence="4">
    <location>
        <begin position="1744"/>
        <end position="1804"/>
    </location>
</feature>
<feature type="compositionally biased region" description="Low complexity" evidence="4">
    <location>
        <begin position="1764"/>
        <end position="1783"/>
    </location>
</feature>
<dbReference type="PIRSF" id="PIRSF037235">
    <property type="entry name" value="VPS13_fungi"/>
    <property type="match status" value="1"/>
</dbReference>
<feature type="domain" description="Intermembrane lipid transfer protein VPS13-like C-terminal" evidence="8">
    <location>
        <begin position="3156"/>
        <end position="3212"/>
    </location>
</feature>
<dbReference type="Pfam" id="PF25033">
    <property type="entry name" value="VPS13_M"/>
    <property type="match status" value="1"/>
</dbReference>
<gene>
    <name evidence="9" type="ORF">AAFC00_004942</name>
</gene>
<feature type="compositionally biased region" description="Low complexity" evidence="4">
    <location>
        <begin position="3134"/>
        <end position="3143"/>
    </location>
</feature>
<evidence type="ECO:0000256" key="3">
    <source>
        <dbReference type="ARBA" id="ARBA00023055"/>
    </source>
</evidence>
<evidence type="ECO:0000313" key="9">
    <source>
        <dbReference type="EMBL" id="KAL1297408.1"/>
    </source>
</evidence>
<dbReference type="InterPro" id="IPR026847">
    <property type="entry name" value="VPS13"/>
</dbReference>
<dbReference type="InterPro" id="IPR056748">
    <property type="entry name" value="VPS13-like_C"/>
</dbReference>
<feature type="region of interest" description="Disordered" evidence="4">
    <location>
        <begin position="3134"/>
        <end position="3155"/>
    </location>
</feature>
<dbReference type="Pfam" id="PF25037">
    <property type="entry name" value="VPS13_C"/>
    <property type="match status" value="2"/>
</dbReference>
<dbReference type="InterPro" id="IPR026854">
    <property type="entry name" value="VPS13_N"/>
</dbReference>
<evidence type="ECO:0000259" key="5">
    <source>
        <dbReference type="Pfam" id="PF12624"/>
    </source>
</evidence>
<dbReference type="PANTHER" id="PTHR16166:SF93">
    <property type="entry name" value="INTERMEMBRANE LIPID TRANSFER PROTEIN VPS13"/>
    <property type="match status" value="1"/>
</dbReference>
<reference evidence="9 10" key="1">
    <citation type="submission" date="2024-07" db="EMBL/GenBank/DDBJ databases">
        <title>Draft sequence of the Neodothiora populina.</title>
        <authorList>
            <person name="Drown D.D."/>
            <person name="Schuette U.S."/>
            <person name="Buechlein A.B."/>
            <person name="Rusch D.R."/>
            <person name="Winton L.W."/>
            <person name="Adams G.A."/>
        </authorList>
    </citation>
    <scope>NUCLEOTIDE SEQUENCE [LARGE SCALE GENOMIC DNA]</scope>
    <source>
        <strain evidence="9 10">CPC 39397</strain>
    </source>
</reference>
<evidence type="ECO:0000259" key="7">
    <source>
        <dbReference type="Pfam" id="PF25036"/>
    </source>
</evidence>
<evidence type="ECO:0000256" key="2">
    <source>
        <dbReference type="ARBA" id="ARBA00022448"/>
    </source>
</evidence>
<feature type="domain" description="Chorein N-terminal" evidence="5">
    <location>
        <begin position="1"/>
        <end position="899"/>
    </location>
</feature>
<feature type="domain" description="Intermembrane lipid transfer protein VPS13-like C-terminal" evidence="8">
    <location>
        <begin position="3083"/>
        <end position="3130"/>
    </location>
</feature>
<feature type="domain" description="Vacuolar protein sorting-associated protein 13 VPS13 adaptor binding" evidence="7">
    <location>
        <begin position="1981"/>
        <end position="2561"/>
    </location>
</feature>
<feature type="domain" description="VPS13-like middle region" evidence="6">
    <location>
        <begin position="1112"/>
        <end position="1914"/>
    </location>
</feature>
<evidence type="ECO:0000313" key="10">
    <source>
        <dbReference type="Proteomes" id="UP001562354"/>
    </source>
</evidence>
<name>A0ABR3P419_9PEZI</name>
<organism evidence="9 10">
    <name type="scientific">Neodothiora populina</name>
    <dbReference type="NCBI Taxonomy" id="2781224"/>
    <lineage>
        <taxon>Eukaryota</taxon>
        <taxon>Fungi</taxon>
        <taxon>Dikarya</taxon>
        <taxon>Ascomycota</taxon>
        <taxon>Pezizomycotina</taxon>
        <taxon>Dothideomycetes</taxon>
        <taxon>Dothideomycetidae</taxon>
        <taxon>Dothideales</taxon>
        <taxon>Dothioraceae</taxon>
        <taxon>Neodothiora</taxon>
    </lineage>
</organism>
<dbReference type="InterPro" id="IPR056747">
    <property type="entry name" value="VPS13-like_M"/>
</dbReference>
<feature type="region of interest" description="Disordered" evidence="4">
    <location>
        <begin position="849"/>
        <end position="886"/>
    </location>
</feature>
<dbReference type="InterPro" id="IPR009543">
    <property type="entry name" value="VPS13_VAB"/>
</dbReference>
<dbReference type="RefSeq" id="XP_069197090.1">
    <property type="nucleotide sequence ID" value="XM_069344657.1"/>
</dbReference>
<dbReference type="GeneID" id="95978642"/>
<dbReference type="InterPro" id="IPR017148">
    <property type="entry name" value="VPS13_fungi"/>
</dbReference>
<proteinExistence type="inferred from homology"/>
<feature type="region of interest" description="Disordered" evidence="4">
    <location>
        <begin position="1411"/>
        <end position="1436"/>
    </location>
</feature>
<dbReference type="EMBL" id="JBFMKM010000016">
    <property type="protein sequence ID" value="KAL1297408.1"/>
    <property type="molecule type" value="Genomic_DNA"/>
</dbReference>
<feature type="compositionally biased region" description="Acidic residues" evidence="4">
    <location>
        <begin position="589"/>
        <end position="602"/>
    </location>
</feature>
<dbReference type="Pfam" id="PF12624">
    <property type="entry name" value="VPS13_N"/>
    <property type="match status" value="1"/>
</dbReference>
<keyword evidence="10" id="KW-1185">Reference proteome</keyword>
<keyword evidence="2" id="KW-0813">Transport</keyword>
<comment type="caution">
    <text evidence="9">The sequence shown here is derived from an EMBL/GenBank/DDBJ whole genome shotgun (WGS) entry which is preliminary data.</text>
</comment>
<evidence type="ECO:0000256" key="1">
    <source>
        <dbReference type="ARBA" id="ARBA00006545"/>
    </source>
</evidence>
<evidence type="ECO:0008006" key="11">
    <source>
        <dbReference type="Google" id="ProtNLM"/>
    </source>
</evidence>
<protein>
    <recommendedName>
        <fullName evidence="11">Vacuolar protein sorting-associated protein</fullName>
    </recommendedName>
</protein>
<dbReference type="PANTHER" id="PTHR16166">
    <property type="entry name" value="VACUOLAR PROTEIN SORTING-ASSOCIATED PROTEIN VPS13"/>
    <property type="match status" value="1"/>
</dbReference>
<evidence type="ECO:0000256" key="4">
    <source>
        <dbReference type="SAM" id="MobiDB-lite"/>
    </source>
</evidence>
<dbReference type="Proteomes" id="UP001562354">
    <property type="component" value="Unassembled WGS sequence"/>
</dbReference>
<evidence type="ECO:0000259" key="6">
    <source>
        <dbReference type="Pfam" id="PF25033"/>
    </source>
</evidence>
<dbReference type="Pfam" id="PF25036">
    <property type="entry name" value="VPS13_VAB"/>
    <property type="match status" value="1"/>
</dbReference>
<sequence length="3238" mass="362751">MLEGLVANLLNRFLGMYVRNFDPKQLNVGIWSGDVKLKNLELRREALDQLHLPLNVIEGHLGQLTLSIPWSNLRGKPVHVRIEDVYVLAAPKEDQEYNAEEEDKRAHALKMEKLDSVELLKERNTEGMSAEEQQKNQTFTASLVTAIVDNLQISVKNVHIRYEDSISAPGHPFAAGLTLSELSAVSTDENWKPTFIQTASATTHKLATLGALAVYWDTDTTLLGSGKGSQTSEEQGIDHDDILQKFKDMIAKKDDTDLSSHQYILKPVTGRAGLEMDKTGKTDRPKVKARLLFNELGFVLDDHQYRDALMLVDLFHYFIRHQEYRRLQPVKSPKEDPKAWLHFAGKAVLDKIHDRNRRWSWDYFKERRDDRNQYIALFKKKKKEEKFTPEESQDMDALERKLTYEDLRFWRSLARSQLRKENVGVKPAAKQSWTSWVWGGKGQQEQHDDETQMTEEQRKELYDAIDFDEKKTITDAVDMPKEAVKLQVDMSLREGSFTLKRDPHGRANEMLQLIFQGFDTKFLQRTDSMFAELSLETMKLIDGTTEGNLFTQMLHIKQESPVPDDERFHELPEDGSSGDPNSAKQLKEDQDDDEDDDSEDAPDPFFALAFEKNPLDGHADSALTVKLKGMEFVHNPRFVSEVAKFFKPPERHMESIGALMETAGATVEGIRQQTRAGLEYALQEHKTVDVKLDLQAPLIIVPDSVTKSASICMILDAGHISVRSDLIDKDTLNEIQSKQAQQYSEEDYKRLEQLMYDKFRVKLHSTQVLLGSSIEETKKQLDVDHSDRSLHIIDRINMDFTVETCIVPKAVDLTKFRINGHLPVLHASVSDSKYKRLMKLLDVAIPKFDSDEESRTTPQQQTNRPRSKSVIDKEVSGRPRSKSFQFSAQQHELVMEEEGEHETATKSDIFKDAQQGSQPNIHQRNFEFKFTVDKLQGSLYRSDPEGKMPDQLLVDLIAEHFDLEFYQRQFDMVADVRLRTLAVEDHVEENPTPEFRNLISSEDLSTDNKEDLFSLKFVKVNKDSPEFMSKYEGIATNIDATMSTINLLVTRKTLLTLLDFVMITFTNPDAPQTQQVEDVPDEVEEPAPAQDSDKIRVKAQLKRIAIILNNDGIRLATLTLNSAEVGVFLMGKSMRVGARLGNLSLIDDVNQGVSEESSLRQLVSIQGDELADFRYETFDAESEAYPGYDSSVYLKSGSIKVNFVTEPFRKIMEFGIKFGKMQAIFNAARQAAAQNAENIQQRASKMHFDIRINTPIVAFPRMVVTDTPGHDVMTAYLGELYAKNEFLPLDDSEHSPVANKLSAGVNNIRLTSKFSYGDDGEEELELIDKVDLDFKITSAEHVAGSKRPDTEIEGSMSNINLRVTEAQLKFMLELSRSVPAAFATDTDDDVVEELQEELPSTTVQNARALTDGAAEDNDKSPEEAQSPANLGPEIGSPEDAWTKLDLVFKVGAVGLELVSGKSDKPVGDVAAASLSKFSLNETSVKLRMVSDGSMESELLVQSFTITDTRTRDKNKFRKIMSLINTDVKQQFMASVSISGGKERNLIALLTIDSPRVIISLDYLFAIQGFITAGLAVDEPLEVGDEEEASIMGDESEIASLSTQSPNDLNVPAEADTTGQQQSPMNISYRVNVVDAQFILIANPSITTSEAIVLGTKQVLVSQQHVTTLQVDKLGMFLCRMDQFEKNKLRILDDFSIQTSIDMRTQDKQSSLMSINVDIEPLVLRLALRDILLVQQIVNRASALSGGDDDNQLAKEGPSKIDQVKAPSTKPKSAKPASSKPLAKTIATNKSSATKAIRDAPEPQDSAVLKREEMTVSMEGVRVVLIGDLHELPILDWSVKKFAVEVRDWSGSMTADTAMDTFINVYNFSKSTWEPIIEPWSLGFHMAKNLHPDKLAVELYSRKSMEVTVTSATIDLATKALTYLNTEEDILSKPRGADAPYRIRNYTGFEVNVWAQTDGDEDGAAAKMDDGEEIAWRFEDPTTTRETLSPEGATGVVGVRLEGSGFDSIDKIPVQREGETLFNLKPRKEKVQHRLLVEVKLGADNVKYITLRSPLHVENHTQIPIELGIYSPEEGHLLKIEKIAPGEGRPAPVGAAFMHSLVVRPGEGFGYTWSNERLFWKDLLKRPVRTITCQGEESDQGPPFYFQMQAVFDKTDPLTAVYPYMRIRLSAPVEIQNLLPFDFKYRIYDKNTKKDWTNFLRKGGVSPVHVVELSHLLLLSIDMQDTPFKQSDFGIINSSERDDFRRERTLVVKDNNGLSLRLKLHYFNIPNSGGAFKLTVYSPYVVLNRTGLELDVRSKAFLGATKSAAGQQATFVNTDDGGRNDEPRKPVPFMFSFPTDDKKNRAMIKVGSSAWSKPVSFDAIGSTTAIGLPAESGRAEMHCGLTVEEGEGKYKLTKVVTIAPRFVVNNRLGQDINIREPGSSDMTTLKTGELHPLRFLKQTTGQQLCLCWPGVNNNWSSPFNIGNVGSVHVKLSKAGERQKLIRIEVLMEDATIFLHISNETKHWPFSMRNESDVEYVFWQANPNVDEDEEDRNSGWKPIRYRLPPRSIMPYAWDYPATRNKNLVISARGKERYVKLAEIGNLIPMKLPPTGEQQRQKVIDLNVVADGPTQTLVMSNYKPSKSLYKQRAGSANASTATGFEVKDLDDHVTLSAQIRFSGIGISLINRQLRELIYITFRDIDLSYKDSPLYQTVSSTIKWIQIDNQLYGGIFPLLFYPSVVPKTGKEMEAHPIFKAAITRVKDDSYGVTYIKYFTFLMQQMTIEIDEDFIFAMLDFTKIPGLQAEEKEGTLADDSLDIPEPKQEQSGQDIYFELLHLQPMQFDLSFVRTERINAEDTGSSSSNPLMFAVNVLTMSIGNVNDAPIRYNALLLENARVSVDTLIANIKNHYVQESLSQVHIVLGSADFLGNPVGLFNNISSGVADIFYEPYNGLVMTDRPQDLGLGIAKGASSFVKKSVFGFSDSMAKFTGSISKGLAAASMDKEFQDQRRMSRSRNRPKHALYGITSGGNAFANSLASGIGGLARHPLEGAEREGLGGFAKGVGKGLLGLATKPALGAFDLASNVAEGVRNTTTVFDQEGLDRVRLTRYIGRDGIVRPYSQRESLGQFWLKTLDNGKYFNEDYIAHLELQSGAASGAASQQQTGRGSGRGDTQAGTPRMVMLTYNGIMLVQTKKLTTEWEVLLKDIQTISKERTGMSIVCKGGNNGPFIPVADEQSRNWLYKQVAIAVNAYNERWNAKS</sequence>
<feature type="region of interest" description="Disordered" evidence="4">
    <location>
        <begin position="1071"/>
        <end position="1091"/>
    </location>
</feature>
<keyword evidence="3" id="KW-0445">Lipid transport</keyword>
<feature type="region of interest" description="Disordered" evidence="4">
    <location>
        <begin position="560"/>
        <end position="604"/>
    </location>
</feature>